<gene>
    <name evidence="1" type="ORF">T265_15183</name>
</gene>
<dbReference type="GeneID" id="20329348"/>
<proteinExistence type="predicted"/>
<protein>
    <submittedName>
        <fullName evidence="1">Uncharacterized protein</fullName>
    </submittedName>
</protein>
<evidence type="ECO:0000313" key="2">
    <source>
        <dbReference type="Proteomes" id="UP000054324"/>
    </source>
</evidence>
<dbReference type="OrthoDB" id="10357912at2759"/>
<feature type="non-terminal residue" evidence="1">
    <location>
        <position position="175"/>
    </location>
</feature>
<dbReference type="KEGG" id="ovi:T265_15183"/>
<organism evidence="1 2">
    <name type="scientific">Opisthorchis viverrini</name>
    <name type="common">Southeast Asian liver fluke</name>
    <dbReference type="NCBI Taxonomy" id="6198"/>
    <lineage>
        <taxon>Eukaryota</taxon>
        <taxon>Metazoa</taxon>
        <taxon>Spiralia</taxon>
        <taxon>Lophotrochozoa</taxon>
        <taxon>Platyhelminthes</taxon>
        <taxon>Trematoda</taxon>
        <taxon>Digenea</taxon>
        <taxon>Opisthorchiida</taxon>
        <taxon>Opisthorchiata</taxon>
        <taxon>Opisthorchiidae</taxon>
        <taxon>Opisthorchis</taxon>
    </lineage>
</organism>
<name>A0A074Z223_OPIVI</name>
<dbReference type="RefSeq" id="XP_009175228.1">
    <property type="nucleotide sequence ID" value="XM_009176964.1"/>
</dbReference>
<dbReference type="Proteomes" id="UP000054324">
    <property type="component" value="Unassembled WGS sequence"/>
</dbReference>
<dbReference type="AlphaFoldDB" id="A0A074Z223"/>
<reference evidence="1 2" key="1">
    <citation type="submission" date="2013-11" db="EMBL/GenBank/DDBJ databases">
        <title>Opisthorchis viverrini - life in the bile duct.</title>
        <authorList>
            <person name="Young N.D."/>
            <person name="Nagarajan N."/>
            <person name="Lin S.J."/>
            <person name="Korhonen P.K."/>
            <person name="Jex A.R."/>
            <person name="Hall R.S."/>
            <person name="Safavi-Hemami H."/>
            <person name="Kaewkong W."/>
            <person name="Bertrand D."/>
            <person name="Gao S."/>
            <person name="Seet Q."/>
            <person name="Wongkham S."/>
            <person name="Teh B.T."/>
            <person name="Wongkham C."/>
            <person name="Intapan P.M."/>
            <person name="Maleewong W."/>
            <person name="Yang X."/>
            <person name="Hu M."/>
            <person name="Wang Z."/>
            <person name="Hofmann A."/>
            <person name="Sternberg P.W."/>
            <person name="Tan P."/>
            <person name="Wang J."/>
            <person name="Gasser R.B."/>
        </authorList>
    </citation>
    <scope>NUCLEOTIDE SEQUENCE [LARGE SCALE GENOMIC DNA]</scope>
</reference>
<accession>A0A074Z223</accession>
<dbReference type="CTD" id="20329348"/>
<evidence type="ECO:0000313" key="1">
    <source>
        <dbReference type="EMBL" id="KER21033.1"/>
    </source>
</evidence>
<keyword evidence="2" id="KW-1185">Reference proteome</keyword>
<dbReference type="EMBL" id="KL597001">
    <property type="protein sequence ID" value="KER21033.1"/>
    <property type="molecule type" value="Genomic_DNA"/>
</dbReference>
<sequence length="175" mass="19400">MSNTSVPNEYEIVRICELFWVCRTKLKLNGTGEICEKFTRTFHRNTNNARFAEACVSGSSMFKVLFAKLLTVSYRSSIGNGPSALVPDTDPCVDGLLELLTVEVAENVMVNRKFGTCVTRHCPGGDDDVTMAGLSLHALGQSSNPKLVYRTQIATKHKSVRDEMRNPIKMSDDVH</sequence>